<evidence type="ECO:0000256" key="1">
    <source>
        <dbReference type="SAM" id="MobiDB-lite"/>
    </source>
</evidence>
<feature type="compositionally biased region" description="Polar residues" evidence="1">
    <location>
        <begin position="851"/>
        <end position="868"/>
    </location>
</feature>
<dbReference type="PROSITE" id="PS00028">
    <property type="entry name" value="ZINC_FINGER_C2H2_1"/>
    <property type="match status" value="1"/>
</dbReference>
<dbReference type="InterPro" id="IPR013087">
    <property type="entry name" value="Znf_C2H2_type"/>
</dbReference>
<name>A0AAN6N710_9PEZI</name>
<keyword evidence="4" id="KW-1185">Reference proteome</keyword>
<evidence type="ECO:0000313" key="4">
    <source>
        <dbReference type="Proteomes" id="UP001303473"/>
    </source>
</evidence>
<feature type="region of interest" description="Disordered" evidence="1">
    <location>
        <begin position="924"/>
        <end position="971"/>
    </location>
</feature>
<dbReference type="Pfam" id="PF12511">
    <property type="entry name" value="DUF3716"/>
    <property type="match status" value="1"/>
</dbReference>
<feature type="domain" description="C2H2-type" evidence="2">
    <location>
        <begin position="624"/>
        <end position="647"/>
    </location>
</feature>
<feature type="region of interest" description="Disordered" evidence="1">
    <location>
        <begin position="879"/>
        <end position="900"/>
    </location>
</feature>
<feature type="compositionally biased region" description="Polar residues" evidence="1">
    <location>
        <begin position="681"/>
        <end position="694"/>
    </location>
</feature>
<feature type="region of interest" description="Disordered" evidence="1">
    <location>
        <begin position="670"/>
        <end position="701"/>
    </location>
</feature>
<gene>
    <name evidence="3" type="ORF">QBC46DRAFT_408434</name>
</gene>
<dbReference type="EMBL" id="MU853798">
    <property type="protein sequence ID" value="KAK3940330.1"/>
    <property type="molecule type" value="Genomic_DNA"/>
</dbReference>
<feature type="compositionally biased region" description="Basic and acidic residues" evidence="1">
    <location>
        <begin position="157"/>
        <end position="198"/>
    </location>
</feature>
<organism evidence="3 4">
    <name type="scientific">Diplogelasinospora grovesii</name>
    <dbReference type="NCBI Taxonomy" id="303347"/>
    <lineage>
        <taxon>Eukaryota</taxon>
        <taxon>Fungi</taxon>
        <taxon>Dikarya</taxon>
        <taxon>Ascomycota</taxon>
        <taxon>Pezizomycotina</taxon>
        <taxon>Sordariomycetes</taxon>
        <taxon>Sordariomycetidae</taxon>
        <taxon>Sordariales</taxon>
        <taxon>Diplogelasinosporaceae</taxon>
        <taxon>Diplogelasinospora</taxon>
    </lineage>
</organism>
<dbReference type="InterPro" id="IPR022190">
    <property type="entry name" value="DUF3716"/>
</dbReference>
<comment type="caution">
    <text evidence="3">The sequence shown here is derived from an EMBL/GenBank/DDBJ whole genome shotgun (WGS) entry which is preliminary data.</text>
</comment>
<feature type="region of interest" description="Disordered" evidence="1">
    <location>
        <begin position="1"/>
        <end position="69"/>
    </location>
</feature>
<accession>A0AAN6N710</accession>
<feature type="compositionally biased region" description="Basic and acidic residues" evidence="1">
    <location>
        <begin position="944"/>
        <end position="967"/>
    </location>
</feature>
<dbReference type="Proteomes" id="UP001303473">
    <property type="component" value="Unassembled WGS sequence"/>
</dbReference>
<feature type="compositionally biased region" description="Low complexity" evidence="1">
    <location>
        <begin position="114"/>
        <end position="125"/>
    </location>
</feature>
<feature type="region of interest" description="Disordered" evidence="1">
    <location>
        <begin position="531"/>
        <end position="552"/>
    </location>
</feature>
<feature type="region of interest" description="Disordered" evidence="1">
    <location>
        <begin position="851"/>
        <end position="870"/>
    </location>
</feature>
<proteinExistence type="predicted"/>
<sequence length="1107" mass="120805">MASTPLSAASAFRDVLRESHSRDRGNAMPGGAGVSSSLGKLPADSNTRIGPENAGELSPRPVFKMKRTGGIAQEMINRVLAAPQVSKPTDVDTQDDPPPAMVVSDTMPSPALPPGLSLPTSLSTPRAHVARSPNPSVSEETRRKPSESMAQSWAEGSMEKAMRKAQETKKRKRHDDDDGHIDEEQTPRESDIGFDRRGLVLGPSRRRRLSENSSPAANEDKQKPQEPSRVPPHFTNAPSGRSYKEWPDENGKLSTTAGVILPDKYELDLSVPGCPWICPVNHGSVLLNDSLDGTLAVIGKYKPPPGDGKKKAGAVPMVVSQMPVNPDEHPLVIPKVGPYANGKALKRHSTSSALQVPAELALSEELDYPVSGSSESESSPEPESDDEVRKYEMEKSLPSPIRYATYDRPYTHWRDESGVLLPGYGALFPEGYKLLPSSSGLQWVCPVRSCGGQLEERRRLGHHFVRKHNRHMLNDNGDGTFTDLGLYDGPALPDMGNLGTNAFVVSQTPMGPDEVAPVGITSTGFRSARRSLRRSNHSAIEEVNPGDSEESDNDIVASATYELTSTPHQDEDNVIHGKEKIVNAPDGRPYTFYRDSNGQLSSAYGALIPQGYQTGTDPYLPWVCPVRSCRKGFIRPVNMGCHFVAAHRAKFLHDNLDGTFTELGSYNNNAKGKHPRLPSYVISQGSPDPNQSGLTAPKPAEHDATKTVVTEKNALLPPGNPKAMWEYVRPLFPNLTPDEPAPYTRWPCEELLTLARVRDVTFNQEWLERSRAGFTATQKTDITSLLIQVTGTPAAKPCVYCSRGLGPYVGCMLVAPTASAKLKTSITGCANCFYKNQQAKCSLYRGTGTSGVSASYQGSLRESTGSQRETLREKAIRQLQRVAQSENQTQLESDSEGETPPVYRRCESCIRRKQRCIPSHWASGAEAAEVSTTGSVPEPLVNDTRSHDDSSNNGRQHETRGAARRAGEPSPAAVIMSTGQLHAEDVLEMEDWEVAPGRIRQEGGDTVAYSQSYLSTFQTVQVTSDLGYRVDRVLPGSTHRFEADAEKIRLISVAQGKVRVRFDKSGEEFAIGPHGMFKLPAQMGCSVLNRMYCDAVLHVHASVDYSN</sequence>
<evidence type="ECO:0000259" key="2">
    <source>
        <dbReference type="PROSITE" id="PS00028"/>
    </source>
</evidence>
<evidence type="ECO:0000313" key="3">
    <source>
        <dbReference type="EMBL" id="KAK3940330.1"/>
    </source>
</evidence>
<protein>
    <recommendedName>
        <fullName evidence="2">C2H2-type domain-containing protein</fullName>
    </recommendedName>
</protein>
<feature type="region of interest" description="Disordered" evidence="1">
    <location>
        <begin position="81"/>
        <end position="250"/>
    </location>
</feature>
<feature type="compositionally biased region" description="Polar residues" evidence="1">
    <location>
        <begin position="34"/>
        <end position="48"/>
    </location>
</feature>
<reference evidence="4" key="1">
    <citation type="journal article" date="2023" name="Mol. Phylogenet. Evol.">
        <title>Genome-scale phylogeny and comparative genomics of the fungal order Sordariales.</title>
        <authorList>
            <person name="Hensen N."/>
            <person name="Bonometti L."/>
            <person name="Westerberg I."/>
            <person name="Brannstrom I.O."/>
            <person name="Guillou S."/>
            <person name="Cros-Aarteil S."/>
            <person name="Calhoun S."/>
            <person name="Haridas S."/>
            <person name="Kuo A."/>
            <person name="Mondo S."/>
            <person name="Pangilinan J."/>
            <person name="Riley R."/>
            <person name="LaButti K."/>
            <person name="Andreopoulos B."/>
            <person name="Lipzen A."/>
            <person name="Chen C."/>
            <person name="Yan M."/>
            <person name="Daum C."/>
            <person name="Ng V."/>
            <person name="Clum A."/>
            <person name="Steindorff A."/>
            <person name="Ohm R.A."/>
            <person name="Martin F."/>
            <person name="Silar P."/>
            <person name="Natvig D.O."/>
            <person name="Lalanne C."/>
            <person name="Gautier V."/>
            <person name="Ament-Velasquez S.L."/>
            <person name="Kruys A."/>
            <person name="Hutchinson M.I."/>
            <person name="Powell A.J."/>
            <person name="Barry K."/>
            <person name="Miller A.N."/>
            <person name="Grigoriev I.V."/>
            <person name="Debuchy R."/>
            <person name="Gladieux P."/>
            <person name="Hiltunen Thoren M."/>
            <person name="Johannesson H."/>
        </authorList>
    </citation>
    <scope>NUCLEOTIDE SEQUENCE [LARGE SCALE GENOMIC DNA]</scope>
    <source>
        <strain evidence="4">CBS 340.73</strain>
    </source>
</reference>
<feature type="compositionally biased region" description="Basic and acidic residues" evidence="1">
    <location>
        <begin position="14"/>
        <end position="25"/>
    </location>
</feature>
<feature type="compositionally biased region" description="Polar residues" evidence="1">
    <location>
        <begin position="881"/>
        <end position="892"/>
    </location>
</feature>
<dbReference type="AlphaFoldDB" id="A0AAN6N710"/>
<feature type="region of interest" description="Disordered" evidence="1">
    <location>
        <begin position="367"/>
        <end position="394"/>
    </location>
</feature>